<dbReference type="Pfam" id="PF04101">
    <property type="entry name" value="Glyco_tran_28_C"/>
    <property type="match status" value="1"/>
</dbReference>
<evidence type="ECO:0000313" key="8">
    <source>
        <dbReference type="Proteomes" id="UP000612456"/>
    </source>
</evidence>
<feature type="domain" description="Diacylglycerol glucosyltransferase N-terminal" evidence="6">
    <location>
        <begin position="42"/>
        <end position="206"/>
    </location>
</feature>
<evidence type="ECO:0000313" key="7">
    <source>
        <dbReference type="EMBL" id="GGD76310.1"/>
    </source>
</evidence>
<evidence type="ECO:0000256" key="3">
    <source>
        <dbReference type="ARBA" id="ARBA00022676"/>
    </source>
</evidence>
<dbReference type="PANTHER" id="PTHR43025">
    <property type="entry name" value="MONOGALACTOSYLDIACYLGLYCEROL SYNTHASE"/>
    <property type="match status" value="1"/>
</dbReference>
<dbReference type="PANTHER" id="PTHR43025:SF3">
    <property type="entry name" value="MONOGALACTOSYLDIACYLGLYCEROL SYNTHASE 1, CHLOROPLASTIC"/>
    <property type="match status" value="1"/>
</dbReference>
<feature type="domain" description="Glycosyl transferase family 28 C-terminal" evidence="5">
    <location>
        <begin position="230"/>
        <end position="356"/>
    </location>
</feature>
<name>A0A916Z4Q5_9BACL</name>
<evidence type="ECO:0000256" key="4">
    <source>
        <dbReference type="ARBA" id="ARBA00022679"/>
    </source>
</evidence>
<evidence type="ECO:0000256" key="2">
    <source>
        <dbReference type="ARBA" id="ARBA00006962"/>
    </source>
</evidence>
<dbReference type="GO" id="GO:0016758">
    <property type="term" value="F:hexosyltransferase activity"/>
    <property type="evidence" value="ECO:0007669"/>
    <property type="project" value="InterPro"/>
</dbReference>
<accession>A0A916Z4Q5</accession>
<evidence type="ECO:0000256" key="1">
    <source>
        <dbReference type="ARBA" id="ARBA00004370"/>
    </source>
</evidence>
<keyword evidence="8" id="KW-1185">Reference proteome</keyword>
<dbReference type="InterPro" id="IPR007235">
    <property type="entry name" value="Glyco_trans_28_C"/>
</dbReference>
<evidence type="ECO:0000259" key="5">
    <source>
        <dbReference type="Pfam" id="PF04101"/>
    </source>
</evidence>
<gene>
    <name evidence="7" type="ORF">GCM10010911_37990</name>
</gene>
<comment type="subcellular location">
    <subcellularLocation>
        <location evidence="1">Membrane</location>
    </subcellularLocation>
</comment>
<dbReference type="AlphaFoldDB" id="A0A916Z4Q5"/>
<reference evidence="7" key="1">
    <citation type="journal article" date="2014" name="Int. J. Syst. Evol. Microbiol.">
        <title>Complete genome sequence of Corynebacterium casei LMG S-19264T (=DSM 44701T), isolated from a smear-ripened cheese.</title>
        <authorList>
            <consortium name="US DOE Joint Genome Institute (JGI-PGF)"/>
            <person name="Walter F."/>
            <person name="Albersmeier A."/>
            <person name="Kalinowski J."/>
            <person name="Ruckert C."/>
        </authorList>
    </citation>
    <scope>NUCLEOTIDE SEQUENCE</scope>
    <source>
        <strain evidence="7">CGMCC 1.15178</strain>
    </source>
</reference>
<keyword evidence="4" id="KW-0808">Transferase</keyword>
<dbReference type="EMBL" id="BMHP01000002">
    <property type="protein sequence ID" value="GGD76310.1"/>
    <property type="molecule type" value="Genomic_DNA"/>
</dbReference>
<comment type="caution">
    <text evidence="7">The sequence shown here is derived from an EMBL/GenBank/DDBJ whole genome shotgun (WGS) entry which is preliminary data.</text>
</comment>
<reference evidence="7" key="2">
    <citation type="submission" date="2020-09" db="EMBL/GenBank/DDBJ databases">
        <authorList>
            <person name="Sun Q."/>
            <person name="Zhou Y."/>
        </authorList>
    </citation>
    <scope>NUCLEOTIDE SEQUENCE</scope>
    <source>
        <strain evidence="7">CGMCC 1.15178</strain>
    </source>
</reference>
<dbReference type="Proteomes" id="UP000612456">
    <property type="component" value="Unassembled WGS sequence"/>
</dbReference>
<evidence type="ECO:0000259" key="6">
    <source>
        <dbReference type="Pfam" id="PF06925"/>
    </source>
</evidence>
<proteinExistence type="inferred from homology"/>
<dbReference type="SUPFAM" id="SSF53756">
    <property type="entry name" value="UDP-Glycosyltransferase/glycogen phosphorylase"/>
    <property type="match status" value="1"/>
</dbReference>
<dbReference type="GO" id="GO:0009247">
    <property type="term" value="P:glycolipid biosynthetic process"/>
    <property type="evidence" value="ECO:0007669"/>
    <property type="project" value="InterPro"/>
</dbReference>
<keyword evidence="3" id="KW-0328">Glycosyltransferase</keyword>
<sequence length="396" mass="44978">MLLSPVGKDIPWDDFSYAVRKVGEKLRKKRVLLLSEGFGSGHTQAAYALAVGLRALNPGISTRVIELGKFLNPVLGPLIVSAYRKTVSKQPKLVGIVYRRQYKKSLNRFTQLALHRIFYTHTSQVISQLKPDLIVCTHPVPSAVVSRLKRLGLNVPLYTLITDYDAHGTWTSPEVNKYLVSTALVKKKLTDRGIPSSRIEVTGIPVHPNFWETHDKTELQAQFDLKPMPTVLIMGGGWGIMYSDNLLEYMTRWRDRIQIIFCVGSNDKAREKMLADPHFQHPNIKVLGFTKEISKLMDVSDLLITKPGGMTCTEGLSKSIPMLFYEPIPGQEEVNCEYFVESGFGEMLVSTETIDKWFGLIQEPYDSVQYRRNLMSKRNQHYNPMQCSRAVLQLMQ</sequence>
<dbReference type="InterPro" id="IPR009695">
    <property type="entry name" value="Diacylglyc_glucosyltr_N"/>
</dbReference>
<organism evidence="7 8">
    <name type="scientific">Paenibacillus nasutitermitis</name>
    <dbReference type="NCBI Taxonomy" id="1652958"/>
    <lineage>
        <taxon>Bacteria</taxon>
        <taxon>Bacillati</taxon>
        <taxon>Bacillota</taxon>
        <taxon>Bacilli</taxon>
        <taxon>Bacillales</taxon>
        <taxon>Paenibacillaceae</taxon>
        <taxon>Paenibacillus</taxon>
    </lineage>
</organism>
<dbReference type="Gene3D" id="3.40.50.2000">
    <property type="entry name" value="Glycogen Phosphorylase B"/>
    <property type="match status" value="2"/>
</dbReference>
<dbReference type="Pfam" id="PF06925">
    <property type="entry name" value="MGDG_synth"/>
    <property type="match status" value="1"/>
</dbReference>
<comment type="similarity">
    <text evidence="2">Belongs to the glycosyltransferase 28 family.</text>
</comment>
<dbReference type="InterPro" id="IPR050519">
    <property type="entry name" value="Glycosyltransf_28_UgtP"/>
</dbReference>
<dbReference type="GO" id="GO:0016020">
    <property type="term" value="C:membrane"/>
    <property type="evidence" value="ECO:0007669"/>
    <property type="project" value="UniProtKB-SubCell"/>
</dbReference>
<protein>
    <submittedName>
        <fullName evidence="7">UDP-glucuronosyltransferase</fullName>
    </submittedName>
</protein>